<dbReference type="Proteomes" id="UP000316621">
    <property type="component" value="Chromosome 5"/>
</dbReference>
<dbReference type="PANTHER" id="PTHR35495">
    <property type="entry name" value="OS06G0679600 PROTEIN"/>
    <property type="match status" value="1"/>
</dbReference>
<proteinExistence type="predicted"/>
<sequence>MNRRIIRSKSSSSPEGCYYRYLKPGALAQIRDSRIVRANNLFRGVSASKLAQLAAASVTSPTITSVQIQNSSIFANEGLPCLTAGKEG</sequence>
<organism evidence="1 2">
    <name type="scientific">Papaver somniferum</name>
    <name type="common">Opium poppy</name>
    <dbReference type="NCBI Taxonomy" id="3469"/>
    <lineage>
        <taxon>Eukaryota</taxon>
        <taxon>Viridiplantae</taxon>
        <taxon>Streptophyta</taxon>
        <taxon>Embryophyta</taxon>
        <taxon>Tracheophyta</taxon>
        <taxon>Spermatophyta</taxon>
        <taxon>Magnoliopsida</taxon>
        <taxon>Ranunculales</taxon>
        <taxon>Papaveraceae</taxon>
        <taxon>Papaveroideae</taxon>
        <taxon>Papaver</taxon>
    </lineage>
</organism>
<accession>A0A4Y7JS44</accession>
<dbReference type="Gramene" id="RZC63903">
    <property type="protein sequence ID" value="RZC63903"/>
    <property type="gene ID" value="C5167_025662"/>
</dbReference>
<dbReference type="PANTHER" id="PTHR35495:SF1">
    <property type="entry name" value="OS06G0679600 PROTEIN"/>
    <property type="match status" value="1"/>
</dbReference>
<gene>
    <name evidence="1" type="ORF">C5167_025662</name>
</gene>
<dbReference type="AlphaFoldDB" id="A0A4Y7JS44"/>
<reference evidence="1 2" key="1">
    <citation type="journal article" date="2018" name="Science">
        <title>The opium poppy genome and morphinan production.</title>
        <authorList>
            <person name="Guo L."/>
            <person name="Winzer T."/>
            <person name="Yang X."/>
            <person name="Li Y."/>
            <person name="Ning Z."/>
            <person name="He Z."/>
            <person name="Teodor R."/>
            <person name="Lu Y."/>
            <person name="Bowser T.A."/>
            <person name="Graham I.A."/>
            <person name="Ye K."/>
        </authorList>
    </citation>
    <scope>NUCLEOTIDE SEQUENCE [LARGE SCALE GENOMIC DNA]</scope>
    <source>
        <strain evidence="2">cv. HN1</strain>
        <tissue evidence="1">Leaves</tissue>
    </source>
</reference>
<evidence type="ECO:0000313" key="2">
    <source>
        <dbReference type="Proteomes" id="UP000316621"/>
    </source>
</evidence>
<name>A0A4Y7JS44_PAPSO</name>
<dbReference type="EMBL" id="CM010719">
    <property type="protein sequence ID" value="RZC63903.1"/>
    <property type="molecule type" value="Genomic_DNA"/>
</dbReference>
<keyword evidence="2" id="KW-1185">Reference proteome</keyword>
<evidence type="ECO:0000313" key="1">
    <source>
        <dbReference type="EMBL" id="RZC63903.1"/>
    </source>
</evidence>
<protein>
    <submittedName>
        <fullName evidence="1">Uncharacterized protein</fullName>
    </submittedName>
</protein>